<dbReference type="RefSeq" id="WP_323576690.1">
    <property type="nucleotide sequence ID" value="NZ_JAYGJQ010000002.1"/>
</dbReference>
<sequence length="122" mass="12781">MKKALCLLMFVTMFSAQAASVVCRGTSPATGQPFAVEITKKEVIVTGGSLSAPRIFKNLSVVNGLTTAPGLAVAYSNHFFGCIREVTIITELTDQINAGYMETLNVSVCSGGTTPDEVCGVD</sequence>
<organism evidence="2 3">
    <name type="scientific">Bacteriovorax antarcticus</name>
    <dbReference type="NCBI Taxonomy" id="3088717"/>
    <lineage>
        <taxon>Bacteria</taxon>
        <taxon>Pseudomonadati</taxon>
        <taxon>Bdellovibrionota</taxon>
        <taxon>Bacteriovoracia</taxon>
        <taxon>Bacteriovoracales</taxon>
        <taxon>Bacteriovoracaceae</taxon>
        <taxon>Bacteriovorax</taxon>
    </lineage>
</organism>
<comment type="caution">
    <text evidence="2">The sequence shown here is derived from an EMBL/GenBank/DDBJ whole genome shotgun (WGS) entry which is preliminary data.</text>
</comment>
<feature type="chain" id="PRO_5045686812" evidence="1">
    <location>
        <begin position="19"/>
        <end position="122"/>
    </location>
</feature>
<name>A0ABU5VUS4_9BACT</name>
<dbReference type="EMBL" id="JAYGJQ010000002">
    <property type="protein sequence ID" value="MEA9356794.1"/>
    <property type="molecule type" value="Genomic_DNA"/>
</dbReference>
<evidence type="ECO:0000256" key="1">
    <source>
        <dbReference type="SAM" id="SignalP"/>
    </source>
</evidence>
<gene>
    <name evidence="2" type="ORF">SHI21_11285</name>
</gene>
<feature type="signal peptide" evidence="1">
    <location>
        <begin position="1"/>
        <end position="18"/>
    </location>
</feature>
<proteinExistence type="predicted"/>
<evidence type="ECO:0000313" key="2">
    <source>
        <dbReference type="EMBL" id="MEA9356794.1"/>
    </source>
</evidence>
<keyword evidence="1" id="KW-0732">Signal</keyword>
<keyword evidence="3" id="KW-1185">Reference proteome</keyword>
<protein>
    <submittedName>
        <fullName evidence="2">Uncharacterized protein</fullName>
    </submittedName>
</protein>
<reference evidence="2 3" key="1">
    <citation type="submission" date="2023-11" db="EMBL/GenBank/DDBJ databases">
        <title>A Novel Polar Bacteriovorax (B. antarcticus) Isolated from the Biocrust in Antarctica.</title>
        <authorList>
            <person name="Mun W."/>
            <person name="Choi S.Y."/>
            <person name="Mitchell R.J."/>
        </authorList>
    </citation>
    <scope>NUCLEOTIDE SEQUENCE [LARGE SCALE GENOMIC DNA]</scope>
    <source>
        <strain evidence="2 3">PP10</strain>
    </source>
</reference>
<accession>A0ABU5VUS4</accession>
<evidence type="ECO:0000313" key="3">
    <source>
        <dbReference type="Proteomes" id="UP001302274"/>
    </source>
</evidence>
<dbReference type="Proteomes" id="UP001302274">
    <property type="component" value="Unassembled WGS sequence"/>
</dbReference>